<dbReference type="RefSeq" id="WP_188583394.1">
    <property type="nucleotide sequence ID" value="NZ_BMCT01000009.1"/>
</dbReference>
<keyword evidence="3" id="KW-1185">Reference proteome</keyword>
<organism evidence="2 3">
    <name type="scientific">Azorhizobium oxalatiphilum</name>
    <dbReference type="NCBI Taxonomy" id="980631"/>
    <lineage>
        <taxon>Bacteria</taxon>
        <taxon>Pseudomonadati</taxon>
        <taxon>Pseudomonadota</taxon>
        <taxon>Alphaproteobacteria</taxon>
        <taxon>Hyphomicrobiales</taxon>
        <taxon>Xanthobacteraceae</taxon>
        <taxon>Azorhizobium</taxon>
    </lineage>
</organism>
<name>A0A917CBU4_9HYPH</name>
<evidence type="ECO:0000313" key="2">
    <source>
        <dbReference type="EMBL" id="GGF82164.1"/>
    </source>
</evidence>
<comment type="caution">
    <text evidence="2">The sequence shown here is derived from an EMBL/GenBank/DDBJ whole genome shotgun (WGS) entry which is preliminary data.</text>
</comment>
<evidence type="ECO:0000256" key="1">
    <source>
        <dbReference type="SAM" id="MobiDB-lite"/>
    </source>
</evidence>
<accession>A0A917CBU4</accession>
<dbReference type="EMBL" id="BMCT01000009">
    <property type="protein sequence ID" value="GGF82164.1"/>
    <property type="molecule type" value="Genomic_DNA"/>
</dbReference>
<evidence type="ECO:0000313" key="3">
    <source>
        <dbReference type="Proteomes" id="UP000606044"/>
    </source>
</evidence>
<dbReference type="AlphaFoldDB" id="A0A917CBU4"/>
<proteinExistence type="predicted"/>
<feature type="region of interest" description="Disordered" evidence="1">
    <location>
        <begin position="1"/>
        <end position="29"/>
    </location>
</feature>
<reference evidence="2" key="1">
    <citation type="journal article" date="2014" name="Int. J. Syst. Evol. Microbiol.">
        <title>Complete genome sequence of Corynebacterium casei LMG S-19264T (=DSM 44701T), isolated from a smear-ripened cheese.</title>
        <authorList>
            <consortium name="US DOE Joint Genome Institute (JGI-PGF)"/>
            <person name="Walter F."/>
            <person name="Albersmeier A."/>
            <person name="Kalinowski J."/>
            <person name="Ruckert C."/>
        </authorList>
    </citation>
    <scope>NUCLEOTIDE SEQUENCE</scope>
    <source>
        <strain evidence="2">CCM 7897</strain>
    </source>
</reference>
<dbReference type="Proteomes" id="UP000606044">
    <property type="component" value="Unassembled WGS sequence"/>
</dbReference>
<protein>
    <submittedName>
        <fullName evidence="2">Uncharacterized protein</fullName>
    </submittedName>
</protein>
<reference evidence="2" key="2">
    <citation type="submission" date="2020-09" db="EMBL/GenBank/DDBJ databases">
        <authorList>
            <person name="Sun Q."/>
            <person name="Sedlacek I."/>
        </authorList>
    </citation>
    <scope>NUCLEOTIDE SEQUENCE</scope>
    <source>
        <strain evidence="2">CCM 7897</strain>
    </source>
</reference>
<sequence>MSGRPSDHINFADLVPSAQERKREKRRRRRQNVAARAAISTWALDEADKWEAEAKRLALECLRLQRASYCSPLTPAQELARQTLMMQDANPIPSEEDCKRFLGLTMFHWMTAPVELLEVFDLHRAVDMWAKQLETDARASGENSCAGTRWQ</sequence>
<gene>
    <name evidence="2" type="ORF">GCM10007301_47850</name>
</gene>